<evidence type="ECO:0000313" key="2">
    <source>
        <dbReference type="Proteomes" id="UP000192907"/>
    </source>
</evidence>
<dbReference type="Proteomes" id="UP000192907">
    <property type="component" value="Unassembled WGS sequence"/>
</dbReference>
<sequence>MKSTLILLMLVNAITKAQGKPLRSASKMLEAEEQKRSQYESVQRVVKNPTLASGLTSGAKSINQTVDTLMETIFYSIMDQTFDIEFTADLDLETNFSRDVNETSVGTYIVTDQFRIGPKYQKEINRIGNIPINLGSDGYLFVRNIYHRTDAIRAFERRNLPLWRTLFNHWFGILPILANILPPSFNQEELYDPLTYLQTPLMIPSNSEQASKIPIGSIRQYGISGGINLSFDPLRKSLLRLQDEINSENLNVDVPFTVFKTGNHTISVLRKSQYIYWVLVTDGRTQGVKVESILATSFKFFTKLIPQWSGVKAPFSPIDVLLSKAKLSSIEQLYTFDFRYPVARKAYEKATRGDLAPAFRAHSRGVKQKSDFTGVSFEFNKVTFAHQEGTQTERNFFVQQLKHANQITSSEIEIHDPSGETNILEAEQVWENLDWDVLVGAENIKMNNRVEMKVKKASSYSKKNPRYLFDPYMKSPINIFSSLNITDRFTDAREFQKVINLMRYYLALPLREVPTIPVYSHQRQLQYKLDNTLMNPMDDIRNIKVSPTYLGKMSLNAHISFPSQYLKHMSQKKPFQIRRAMALAYGMDANYWAQKQLRERWSWMFQYMGWVTVQPLKLINFKVPDFEFINETKRTVDAFEMLNQAVTPMEHLNAFSTLFDSAYPVQLIRALCLLGDYRRLPRLLSFSTQAKHKPLDTGDMKRAKNTFAKLNHKVIKSRTKFPKSFTFKTIDRKLAAFDPNNFIDNRARPQLSKIRITPIKRKDIEYLVDLNLNLTNSERKTVYVYIKLEQSGSVNFGRFVLFDQVIKLSTTSNRSTKRANARTSFYINGKSSPFGSPLSDLIIGLGGTFNIHISLSEDTQTWSDSRFIQTELGESGVKIL</sequence>
<dbReference type="AlphaFoldDB" id="A0A1Y6B5P1"/>
<name>A0A1Y6B5P1_9BACT</name>
<dbReference type="STRING" id="1513793.SAMN06296036_101218"/>
<dbReference type="OrthoDB" id="9993543at2"/>
<proteinExistence type="predicted"/>
<evidence type="ECO:0000313" key="1">
    <source>
        <dbReference type="EMBL" id="SME89017.1"/>
    </source>
</evidence>
<dbReference type="EMBL" id="FWZT01000001">
    <property type="protein sequence ID" value="SME89017.1"/>
    <property type="molecule type" value="Genomic_DNA"/>
</dbReference>
<dbReference type="RefSeq" id="WP_132314653.1">
    <property type="nucleotide sequence ID" value="NZ_FWZT01000001.1"/>
</dbReference>
<protein>
    <submittedName>
        <fullName evidence="1">Uncharacterized protein</fullName>
    </submittedName>
</protein>
<keyword evidence="2" id="KW-1185">Reference proteome</keyword>
<reference evidence="2" key="1">
    <citation type="submission" date="2017-04" db="EMBL/GenBank/DDBJ databases">
        <authorList>
            <person name="Varghese N."/>
            <person name="Submissions S."/>
        </authorList>
    </citation>
    <scope>NUCLEOTIDE SEQUENCE [LARGE SCALE GENOMIC DNA]</scope>
    <source>
        <strain evidence="2">RKEM611</strain>
    </source>
</reference>
<gene>
    <name evidence="1" type="ORF">SAMN06296036_101218</name>
</gene>
<accession>A0A1Y6B5P1</accession>
<organism evidence="1 2">
    <name type="scientific">Pseudobacteriovorax antillogorgiicola</name>
    <dbReference type="NCBI Taxonomy" id="1513793"/>
    <lineage>
        <taxon>Bacteria</taxon>
        <taxon>Pseudomonadati</taxon>
        <taxon>Bdellovibrionota</taxon>
        <taxon>Oligoflexia</taxon>
        <taxon>Oligoflexales</taxon>
        <taxon>Pseudobacteriovoracaceae</taxon>
        <taxon>Pseudobacteriovorax</taxon>
    </lineage>
</organism>